<dbReference type="InterPro" id="IPR050494">
    <property type="entry name" value="Ser_Thr_dual-spec_kinase"/>
</dbReference>
<dbReference type="InterPro" id="IPR017441">
    <property type="entry name" value="Protein_kinase_ATP_BS"/>
</dbReference>
<dbReference type="CDD" id="cd14210">
    <property type="entry name" value="PKc_DYRK"/>
    <property type="match status" value="1"/>
</dbReference>
<comment type="similarity">
    <text evidence="1">Belongs to the protein kinase superfamily. CMGC Ser/Thr protein kinase family. MNB/DYRK subfamily.</text>
</comment>
<evidence type="ECO:0000256" key="8">
    <source>
        <dbReference type="ARBA" id="ARBA00049003"/>
    </source>
</evidence>
<dbReference type="PROSITE" id="PS50011">
    <property type="entry name" value="PROTEIN_KINASE_DOM"/>
    <property type="match status" value="1"/>
</dbReference>
<feature type="binding site" evidence="11">
    <location>
        <position position="770"/>
    </location>
    <ligand>
        <name>ATP</name>
        <dbReference type="ChEBI" id="CHEBI:30616"/>
    </ligand>
</feature>
<organism evidence="14 15">
    <name type="scientific">Rhizopus oryzae</name>
    <name type="common">Mucormycosis agent</name>
    <name type="synonym">Rhizopus arrhizus var. delemar</name>
    <dbReference type="NCBI Taxonomy" id="64495"/>
    <lineage>
        <taxon>Eukaryota</taxon>
        <taxon>Fungi</taxon>
        <taxon>Fungi incertae sedis</taxon>
        <taxon>Mucoromycota</taxon>
        <taxon>Mucoromycotina</taxon>
        <taxon>Mucoromycetes</taxon>
        <taxon>Mucorales</taxon>
        <taxon>Mucorineae</taxon>
        <taxon>Rhizopodaceae</taxon>
        <taxon>Rhizopus</taxon>
    </lineage>
</organism>
<dbReference type="GO" id="GO:0004674">
    <property type="term" value="F:protein serine/threonine kinase activity"/>
    <property type="evidence" value="ECO:0007669"/>
    <property type="project" value="UniProtKB-KW"/>
</dbReference>
<evidence type="ECO:0000256" key="12">
    <source>
        <dbReference type="SAM" id="MobiDB-lite"/>
    </source>
</evidence>
<feature type="domain" description="Protein kinase" evidence="13">
    <location>
        <begin position="741"/>
        <end position="1037"/>
    </location>
</feature>
<feature type="region of interest" description="Disordered" evidence="12">
    <location>
        <begin position="1042"/>
        <end position="1065"/>
    </location>
</feature>
<gene>
    <name evidence="14" type="ORF">G6F64_004798</name>
</gene>
<feature type="compositionally biased region" description="Polar residues" evidence="12">
    <location>
        <begin position="253"/>
        <end position="263"/>
    </location>
</feature>
<keyword evidence="7 11" id="KW-0067">ATP-binding</keyword>
<dbReference type="GO" id="GO:0004712">
    <property type="term" value="F:protein serine/threonine/tyrosine kinase activity"/>
    <property type="evidence" value="ECO:0007669"/>
    <property type="project" value="UniProtKB-EC"/>
</dbReference>
<evidence type="ECO:0000256" key="11">
    <source>
        <dbReference type="PROSITE-ProRule" id="PRU10141"/>
    </source>
</evidence>
<dbReference type="InterPro" id="IPR000719">
    <property type="entry name" value="Prot_kinase_dom"/>
</dbReference>
<feature type="region of interest" description="Disordered" evidence="12">
    <location>
        <begin position="540"/>
        <end position="559"/>
    </location>
</feature>
<keyword evidence="3" id="KW-0723">Serine/threonine-protein kinase</keyword>
<dbReference type="Proteomes" id="UP000716291">
    <property type="component" value="Unassembled WGS sequence"/>
</dbReference>
<dbReference type="GO" id="GO:0005856">
    <property type="term" value="C:cytoskeleton"/>
    <property type="evidence" value="ECO:0007669"/>
    <property type="project" value="TreeGrafter"/>
</dbReference>
<name>A0A9P6XBU2_RHIOR</name>
<evidence type="ECO:0000256" key="7">
    <source>
        <dbReference type="ARBA" id="ARBA00022840"/>
    </source>
</evidence>
<dbReference type="GO" id="GO:0005737">
    <property type="term" value="C:cytoplasm"/>
    <property type="evidence" value="ECO:0007669"/>
    <property type="project" value="TreeGrafter"/>
</dbReference>
<dbReference type="PROSITE" id="PS00107">
    <property type="entry name" value="PROTEIN_KINASE_ATP"/>
    <property type="match status" value="1"/>
</dbReference>
<evidence type="ECO:0000256" key="2">
    <source>
        <dbReference type="ARBA" id="ARBA00013203"/>
    </source>
</evidence>
<dbReference type="Gene3D" id="1.10.510.10">
    <property type="entry name" value="Transferase(Phosphotransferase) domain 1"/>
    <property type="match status" value="1"/>
</dbReference>
<dbReference type="InterPro" id="IPR011009">
    <property type="entry name" value="Kinase-like_dom_sf"/>
</dbReference>
<keyword evidence="15" id="KW-1185">Reference proteome</keyword>
<dbReference type="InterPro" id="IPR008271">
    <property type="entry name" value="Ser/Thr_kinase_AS"/>
</dbReference>
<feature type="compositionally biased region" description="Polar residues" evidence="12">
    <location>
        <begin position="463"/>
        <end position="474"/>
    </location>
</feature>
<feature type="compositionally biased region" description="Basic and acidic residues" evidence="12">
    <location>
        <begin position="308"/>
        <end position="318"/>
    </location>
</feature>
<evidence type="ECO:0000313" key="15">
    <source>
        <dbReference type="Proteomes" id="UP000716291"/>
    </source>
</evidence>
<dbReference type="PANTHER" id="PTHR24058">
    <property type="entry name" value="DUAL SPECIFICITY PROTEIN KINASE"/>
    <property type="match status" value="1"/>
</dbReference>
<feature type="region of interest" description="Disordered" evidence="12">
    <location>
        <begin position="287"/>
        <end position="474"/>
    </location>
</feature>
<comment type="catalytic activity">
    <reaction evidence="8">
        <text>L-seryl-[protein] + ATP = O-phospho-L-seryl-[protein] + ADP + H(+)</text>
        <dbReference type="Rhea" id="RHEA:17989"/>
        <dbReference type="Rhea" id="RHEA-COMP:9863"/>
        <dbReference type="Rhea" id="RHEA-COMP:11604"/>
        <dbReference type="ChEBI" id="CHEBI:15378"/>
        <dbReference type="ChEBI" id="CHEBI:29999"/>
        <dbReference type="ChEBI" id="CHEBI:30616"/>
        <dbReference type="ChEBI" id="CHEBI:83421"/>
        <dbReference type="ChEBI" id="CHEBI:456216"/>
        <dbReference type="EC" id="2.7.12.1"/>
    </reaction>
</comment>
<dbReference type="PANTHER" id="PTHR24058:SF22">
    <property type="entry name" value="DUAL SPECIFICITY TYROSINE-PHOSPHORYLATION-REGULATED KINASE 4"/>
    <property type="match status" value="1"/>
</dbReference>
<dbReference type="AlphaFoldDB" id="A0A9P6XBU2"/>
<feature type="region of interest" description="Disordered" evidence="12">
    <location>
        <begin position="79"/>
        <end position="193"/>
    </location>
</feature>
<feature type="compositionally biased region" description="Polar residues" evidence="12">
    <location>
        <begin position="1042"/>
        <end position="1053"/>
    </location>
</feature>
<keyword evidence="4" id="KW-0808">Transferase</keyword>
<evidence type="ECO:0000256" key="5">
    <source>
        <dbReference type="ARBA" id="ARBA00022741"/>
    </source>
</evidence>
<evidence type="ECO:0000313" key="14">
    <source>
        <dbReference type="EMBL" id="KAG1310114.1"/>
    </source>
</evidence>
<dbReference type="EC" id="2.7.12.1" evidence="2"/>
<feature type="compositionally biased region" description="Basic and acidic residues" evidence="12">
    <location>
        <begin position="35"/>
        <end position="55"/>
    </location>
</feature>
<comment type="caution">
    <text evidence="14">The sequence shown here is derived from an EMBL/GenBank/DDBJ whole genome shotgun (WGS) entry which is preliminary data.</text>
</comment>
<dbReference type="SUPFAM" id="SSF56112">
    <property type="entry name" value="Protein kinase-like (PK-like)"/>
    <property type="match status" value="1"/>
</dbReference>
<feature type="compositionally biased region" description="Polar residues" evidence="12">
    <location>
        <begin position="120"/>
        <end position="133"/>
    </location>
</feature>
<dbReference type="Gene3D" id="3.30.200.20">
    <property type="entry name" value="Phosphorylase Kinase, domain 1"/>
    <property type="match status" value="1"/>
</dbReference>
<feature type="compositionally biased region" description="Polar residues" evidence="12">
    <location>
        <begin position="547"/>
        <end position="556"/>
    </location>
</feature>
<sequence>MSSSTITNPYITENWLHMKKNHEYIKVVEPTTYLDEKKKPLERRRSALHERRQSTKESPGLIKLADSFRDTLASGRRQELAKLGLIPSDRKTSPPKRASLSVTSPPPKADPIQHAKRRTSTAAITRNTPLTEANSKRRTSTVNPQLKTVTDVISHAKRRASTTATTQPKTVVDAKRRASTLSNAPSPQPKQVADIISDAKRRSSLTKEKILQQQQPRRRTLSSGSLLLQERAKLTPTYMKSTLATDGQRRHSLATTSRTSPGRKNSIKPSDVEDAVRRKSILVAATLKARQMENDGNTSSTSSSSGGEDSKKKTKPDSIEGLSTRRMSRTENLKDGLPTSPSMAVKMSRRKSTVKQQEPKKSSSSATTKTARNRSKTLPGSLAKPPPVQPLQLPPMKVEPIQLNLPKPKKRNSLLHKSPSIKAANTNRLSTSNKTTPIPTNSNSTSPQEVMPKKSVSTRKTKAQLQSRRTSLKSTAITPVSPRIQPSRRQSMAETKKTTEFDPVVRRKSMADTKQTATSELELATSRKLSTSAYSVNSRKNSLADDTISSGQQAPPSGTKMMSLHARLQAMVAEHTINETPKMINRRNIIKESEHIINPRNAIKESEHTINETPKVINRRNAIKESEHSINRRSVIKQYDLSLSDTKPQMIKDTLMMWDKEMVEAFSPDTPKSPQIALKYYGHHLSSYEQTEVLDYPLVYYLGQHAKKHQATPENSALNFGYDDERGDYKSVINDHLAYRYEILEELGRGSFGQVVKCFDHKLKVTVAVKLIRNKKRFYAQAKTEVKILSDLIQWDPEDRHHNVKMTDHFYFRNHLCIACECLNMNLYEFIKVNNFQGFHIPLIKRFTVQLLRSLSLLAKHGVIHCDLKPENILLKHPAKSTIKVIDFGSSCLESQRVYTYIQSRFYRSPEIILGLDYTKAIDMWSLGCILAELYTGIPLFPGENEQEQLACIMEIMGVPDIELIQSSERRHLFFDRRGEPRIVCNSRGKKRRPGSKCLSQALRCSDPLFLDFIKQCLEWDPTKRLTPENALQHEWILQTSTKAPKDTSSGDTTLPEKLADFLKN</sequence>
<evidence type="ECO:0000256" key="1">
    <source>
        <dbReference type="ARBA" id="ARBA00008867"/>
    </source>
</evidence>
<comment type="catalytic activity">
    <reaction evidence="9">
        <text>L-threonyl-[protein] + ATP = O-phospho-L-threonyl-[protein] + ADP + H(+)</text>
        <dbReference type="Rhea" id="RHEA:46608"/>
        <dbReference type="Rhea" id="RHEA-COMP:11060"/>
        <dbReference type="Rhea" id="RHEA-COMP:11605"/>
        <dbReference type="ChEBI" id="CHEBI:15378"/>
        <dbReference type="ChEBI" id="CHEBI:30013"/>
        <dbReference type="ChEBI" id="CHEBI:30616"/>
        <dbReference type="ChEBI" id="CHEBI:61977"/>
        <dbReference type="ChEBI" id="CHEBI:456216"/>
        <dbReference type="EC" id="2.7.12.1"/>
    </reaction>
</comment>
<evidence type="ECO:0000256" key="3">
    <source>
        <dbReference type="ARBA" id="ARBA00022527"/>
    </source>
</evidence>
<evidence type="ECO:0000256" key="10">
    <source>
        <dbReference type="ARBA" id="ARBA00051680"/>
    </source>
</evidence>
<comment type="catalytic activity">
    <reaction evidence="10">
        <text>L-tyrosyl-[protein] + ATP = O-phospho-L-tyrosyl-[protein] + ADP + H(+)</text>
        <dbReference type="Rhea" id="RHEA:10596"/>
        <dbReference type="Rhea" id="RHEA-COMP:10136"/>
        <dbReference type="Rhea" id="RHEA-COMP:20101"/>
        <dbReference type="ChEBI" id="CHEBI:15378"/>
        <dbReference type="ChEBI" id="CHEBI:30616"/>
        <dbReference type="ChEBI" id="CHEBI:46858"/>
        <dbReference type="ChEBI" id="CHEBI:61978"/>
        <dbReference type="ChEBI" id="CHEBI:456216"/>
        <dbReference type="EC" id="2.7.12.1"/>
    </reaction>
</comment>
<dbReference type="PROSITE" id="PS00108">
    <property type="entry name" value="PROTEIN_KINASE_ST"/>
    <property type="match status" value="1"/>
</dbReference>
<dbReference type="SMART" id="SM00220">
    <property type="entry name" value="S_TKc"/>
    <property type="match status" value="1"/>
</dbReference>
<feature type="region of interest" description="Disordered" evidence="12">
    <location>
        <begin position="207"/>
        <end position="273"/>
    </location>
</feature>
<keyword evidence="5 11" id="KW-0547">Nucleotide-binding</keyword>
<dbReference type="InterPro" id="IPR042521">
    <property type="entry name" value="DYRK"/>
</dbReference>
<feature type="region of interest" description="Disordered" evidence="12">
    <location>
        <begin position="35"/>
        <end position="65"/>
    </location>
</feature>
<dbReference type="Pfam" id="PF00069">
    <property type="entry name" value="Pkinase"/>
    <property type="match status" value="1"/>
</dbReference>
<evidence type="ECO:0000256" key="9">
    <source>
        <dbReference type="ARBA" id="ARBA00049308"/>
    </source>
</evidence>
<protein>
    <recommendedName>
        <fullName evidence="2">dual-specificity kinase</fullName>
        <ecNumber evidence="2">2.7.12.1</ecNumber>
    </recommendedName>
</protein>
<feature type="region of interest" description="Disordered" evidence="12">
    <location>
        <begin position="482"/>
        <end position="501"/>
    </location>
</feature>
<evidence type="ECO:0000256" key="6">
    <source>
        <dbReference type="ARBA" id="ARBA00022777"/>
    </source>
</evidence>
<evidence type="ECO:0000256" key="4">
    <source>
        <dbReference type="ARBA" id="ARBA00022679"/>
    </source>
</evidence>
<dbReference type="FunFam" id="1.10.510.10:FF:000112">
    <property type="entry name" value="Putative dual specificity tyrosine-phosphorylation-regulated kinase 2"/>
    <property type="match status" value="1"/>
</dbReference>
<feature type="compositionally biased region" description="Pro residues" evidence="12">
    <location>
        <begin position="384"/>
        <end position="393"/>
    </location>
</feature>
<reference evidence="14" key="1">
    <citation type="journal article" date="2020" name="Microb. Genom.">
        <title>Genetic diversity of clinical and environmental Mucorales isolates obtained from an investigation of mucormycosis cases among solid organ transplant recipients.</title>
        <authorList>
            <person name="Nguyen M.H."/>
            <person name="Kaul D."/>
            <person name="Muto C."/>
            <person name="Cheng S.J."/>
            <person name="Richter R.A."/>
            <person name="Bruno V.M."/>
            <person name="Liu G."/>
            <person name="Beyhan S."/>
            <person name="Sundermann A.J."/>
            <person name="Mounaud S."/>
            <person name="Pasculle A.W."/>
            <person name="Nierman W.C."/>
            <person name="Driscoll E."/>
            <person name="Cumbie R."/>
            <person name="Clancy C.J."/>
            <person name="Dupont C.L."/>
        </authorList>
    </citation>
    <scope>NUCLEOTIDE SEQUENCE</scope>
    <source>
        <strain evidence="14">GL11</strain>
    </source>
</reference>
<feature type="compositionally biased region" description="Low complexity" evidence="12">
    <location>
        <begin position="430"/>
        <end position="447"/>
    </location>
</feature>
<dbReference type="Gene3D" id="3.30.10.30">
    <property type="entry name" value="DYRK"/>
    <property type="match status" value="1"/>
</dbReference>
<evidence type="ECO:0000259" key="13">
    <source>
        <dbReference type="PROSITE" id="PS50011"/>
    </source>
</evidence>
<feature type="compositionally biased region" description="Low complexity" evidence="12">
    <location>
        <begin position="294"/>
        <end position="307"/>
    </location>
</feature>
<accession>A0A9P6XBU2</accession>
<dbReference type="EMBL" id="JAANQT010000547">
    <property type="protein sequence ID" value="KAG1310114.1"/>
    <property type="molecule type" value="Genomic_DNA"/>
</dbReference>
<dbReference type="GO" id="GO:0005524">
    <property type="term" value="F:ATP binding"/>
    <property type="evidence" value="ECO:0007669"/>
    <property type="project" value="UniProtKB-UniRule"/>
</dbReference>
<proteinExistence type="inferred from homology"/>
<keyword evidence="6" id="KW-0418">Kinase</keyword>